<feature type="transmembrane region" description="Helical" evidence="1">
    <location>
        <begin position="135"/>
        <end position="156"/>
    </location>
</feature>
<evidence type="ECO:0000256" key="1">
    <source>
        <dbReference type="SAM" id="Phobius"/>
    </source>
</evidence>
<gene>
    <name evidence="2" type="ORF">GOACH_03_04780</name>
</gene>
<keyword evidence="1" id="KW-0472">Membrane</keyword>
<feature type="transmembrane region" description="Helical" evidence="1">
    <location>
        <begin position="102"/>
        <end position="123"/>
    </location>
</feature>
<protein>
    <recommendedName>
        <fullName evidence="4">DUF2752 domain-containing protein</fullName>
    </recommendedName>
</protein>
<dbReference type="EMBL" id="BANR01000003">
    <property type="protein sequence ID" value="GAC47457.1"/>
    <property type="molecule type" value="Genomic_DNA"/>
</dbReference>
<sequence>MNGSPVYAGCVSIDGHTDAPNRDTAAASTRGGGVTGPAIVAAVGSAALLTAVLWPVESVDHGPDICPFRMMTGLPCPGCGLTRSWVHLMHGDVGGALAFNPFGPLTLAVTAVAVVLAVWRLAAGRTAVQRLRVRRLLPIVLTLVGIWLVYGVARIVDAAVGWGVFPTVV</sequence>
<keyword evidence="1" id="KW-0812">Transmembrane</keyword>
<evidence type="ECO:0000313" key="2">
    <source>
        <dbReference type="EMBL" id="GAC47457.1"/>
    </source>
</evidence>
<feature type="transmembrane region" description="Helical" evidence="1">
    <location>
        <begin position="34"/>
        <end position="54"/>
    </location>
</feature>
<evidence type="ECO:0000313" key="3">
    <source>
        <dbReference type="Proteomes" id="UP000010988"/>
    </source>
</evidence>
<name>L7KHN9_9ACTN</name>
<comment type="caution">
    <text evidence="2">The sequence shown here is derived from an EMBL/GenBank/DDBJ whole genome shotgun (WGS) entry which is preliminary data.</text>
</comment>
<dbReference type="eggNOG" id="ENOG5033A4V">
    <property type="taxonomic scope" value="Bacteria"/>
</dbReference>
<dbReference type="Pfam" id="PF10825">
    <property type="entry name" value="DUF2752"/>
    <property type="match status" value="1"/>
</dbReference>
<dbReference type="Proteomes" id="UP000010988">
    <property type="component" value="Unassembled WGS sequence"/>
</dbReference>
<dbReference type="InterPro" id="IPR021215">
    <property type="entry name" value="DUF2752"/>
</dbReference>
<evidence type="ECO:0008006" key="4">
    <source>
        <dbReference type="Google" id="ProtNLM"/>
    </source>
</evidence>
<proteinExistence type="predicted"/>
<dbReference type="AlphaFoldDB" id="L7KHN9"/>
<keyword evidence="1" id="KW-1133">Transmembrane helix</keyword>
<organism evidence="2 3">
    <name type="scientific">Gordonia aichiensis NBRC 108223</name>
    <dbReference type="NCBI Taxonomy" id="1220583"/>
    <lineage>
        <taxon>Bacteria</taxon>
        <taxon>Bacillati</taxon>
        <taxon>Actinomycetota</taxon>
        <taxon>Actinomycetes</taxon>
        <taxon>Mycobacteriales</taxon>
        <taxon>Gordoniaceae</taxon>
        <taxon>Gordonia</taxon>
    </lineage>
</organism>
<accession>L7KHN9</accession>
<dbReference type="STRING" id="1220583.GOACH_03_04780"/>
<reference evidence="2 3" key="1">
    <citation type="submission" date="2012-12" db="EMBL/GenBank/DDBJ databases">
        <title>Whole genome shotgun sequence of Gordonia aichiensis NBRC 108223.</title>
        <authorList>
            <person name="Isaki-Nakamura S."/>
            <person name="Hosoyama A."/>
            <person name="Tsuchikane K."/>
            <person name="Ando Y."/>
            <person name="Baba S."/>
            <person name="Ohji S."/>
            <person name="Hamada M."/>
            <person name="Tamura T."/>
            <person name="Yamazoe A."/>
            <person name="Yamazaki S."/>
            <person name="Fujita N."/>
        </authorList>
    </citation>
    <scope>NUCLEOTIDE SEQUENCE [LARGE SCALE GENOMIC DNA]</scope>
    <source>
        <strain evidence="2 3">NBRC 108223</strain>
    </source>
</reference>
<keyword evidence="3" id="KW-1185">Reference proteome</keyword>